<organism evidence="1">
    <name type="scientific">marine sediment metagenome</name>
    <dbReference type="NCBI Taxonomy" id="412755"/>
    <lineage>
        <taxon>unclassified sequences</taxon>
        <taxon>metagenomes</taxon>
        <taxon>ecological metagenomes</taxon>
    </lineage>
</organism>
<accession>X0SFJ5</accession>
<name>X0SFJ5_9ZZZZ</name>
<gene>
    <name evidence="1" type="ORF">S01H1_13282</name>
</gene>
<feature type="non-terminal residue" evidence="1">
    <location>
        <position position="407"/>
    </location>
</feature>
<reference evidence="1" key="1">
    <citation type="journal article" date="2014" name="Front. Microbiol.">
        <title>High frequency of phylogenetically diverse reductive dehalogenase-homologous genes in deep subseafloor sedimentary metagenomes.</title>
        <authorList>
            <person name="Kawai M."/>
            <person name="Futagami T."/>
            <person name="Toyoda A."/>
            <person name="Takaki Y."/>
            <person name="Nishi S."/>
            <person name="Hori S."/>
            <person name="Arai W."/>
            <person name="Tsubouchi T."/>
            <person name="Morono Y."/>
            <person name="Uchiyama I."/>
            <person name="Ito T."/>
            <person name="Fujiyama A."/>
            <person name="Inagaki F."/>
            <person name="Takami H."/>
        </authorList>
    </citation>
    <scope>NUCLEOTIDE SEQUENCE</scope>
    <source>
        <strain evidence="1">Expedition CK06-06</strain>
    </source>
</reference>
<sequence>ETGATGGLELTEDLLRVAGELERRRPTFAAGDAHAALRRAAELFREPAPRNRLLVILSDLQAGDWRQGDWPQPVHPISVALVRLAPPPEDNLLADRMTFSQGGAVVGQPNLLRVRLVNYRRETVPAELILHVNGKERLRRPVELAGQSPHVERIPLAFDRPGTQRLRLELRGRDALAADNTLYAVVRVDPRLPALLVDGRADAERGRSAAFYLRAALRAVSTEGDAIQVDTIRPEELTAATLDGYRVVILSEVTRLSVARLELIEKFVQAGGGLGIFLGEHADRAFYNEVMGAPTRPLGGLLPAELTALLDTQGTARPLHIVAADLEHPILQRFKGTLRSALAGITAYRAYAVQPRDAWVLASLERGLPLLVERSYGAGRVLLCTVAPEPRCTNLPLRRTFVPLCSR</sequence>
<protein>
    <recommendedName>
        <fullName evidence="2">Glutamine amidotransferase domain-containing protein</fullName>
    </recommendedName>
</protein>
<dbReference type="PANTHER" id="PTHR37464:SF1">
    <property type="entry name" value="BLL2463 PROTEIN"/>
    <property type="match status" value="1"/>
</dbReference>
<dbReference type="PANTHER" id="PTHR37464">
    <property type="entry name" value="BLL2463 PROTEIN"/>
    <property type="match status" value="1"/>
</dbReference>
<dbReference type="InterPro" id="IPR029062">
    <property type="entry name" value="Class_I_gatase-like"/>
</dbReference>
<feature type="non-terminal residue" evidence="1">
    <location>
        <position position="1"/>
    </location>
</feature>
<comment type="caution">
    <text evidence="1">The sequence shown here is derived from an EMBL/GenBank/DDBJ whole genome shotgun (WGS) entry which is preliminary data.</text>
</comment>
<dbReference type="CDD" id="cd03143">
    <property type="entry name" value="A4_beta-galactosidase_middle_domain"/>
    <property type="match status" value="1"/>
</dbReference>
<dbReference type="EMBL" id="BARS01006855">
    <property type="protein sequence ID" value="GAF74652.1"/>
    <property type="molecule type" value="Genomic_DNA"/>
</dbReference>
<evidence type="ECO:0008006" key="2">
    <source>
        <dbReference type="Google" id="ProtNLM"/>
    </source>
</evidence>
<dbReference type="SUPFAM" id="SSF52317">
    <property type="entry name" value="Class I glutamine amidotransferase-like"/>
    <property type="match status" value="1"/>
</dbReference>
<dbReference type="Gene3D" id="3.40.50.880">
    <property type="match status" value="1"/>
</dbReference>
<evidence type="ECO:0000313" key="1">
    <source>
        <dbReference type="EMBL" id="GAF74652.1"/>
    </source>
</evidence>
<proteinExistence type="predicted"/>
<dbReference type="AlphaFoldDB" id="X0SFJ5"/>